<dbReference type="OrthoDB" id="439839at2759"/>
<dbReference type="Gene3D" id="3.40.50.150">
    <property type="entry name" value="Vaccinia Virus protein VP39"/>
    <property type="match status" value="1"/>
</dbReference>
<dbReference type="AlphaFoldDB" id="A0A812SIA9"/>
<sequence>FEQLFGSDINETPRRFMLKNCKRQKHLFEDVKHVMEGQGSCARHGGRCRVPEDEVDIFIGGFPCTPYSFCNPKRFKRNCFTEPAAAPFFEMRKFIAARRPRMVILENVRGLLAPNPETKDTPMDFILRGKNPEDPEHCYQGSEPSAEWGLGLIEGYGLHWDLLYSCDWGLPQRRPRVYIVMVREDAGGQEAADRIFNVLHACAGHLPCGSCNDFLYPEDHPRLNKALQLVQGASSSERKACTPFTEALFKATRQEHGLDASERPYTKKRPKGWYPEATEKMVQQLDIIHALAEKRALDFKFLLADLSQQVSRGCWRDDGYVPTLTTAGSLYSFHHHRPIVGEECLKLNGFPVEELDLEGFTDNELKFLAGNAMSVSVVGETELDASESNISARAAMLFLMAKEVQAAKSERGGSSGTKRKRSTVQEEDEDPQSWEGRHKALRKKTKADSQVCSWVLEAAKLLVNMSVEEQKASSQNLQVFVTQCLHLLQRASQQDLLLFDQSQQALTQATELLIERLRFAEAKPVWGSLWAGKLRLAISQKDFDDRQCILESWLPAAAKLRGKELSGQRFQLLDALLSRNPPLCHLALLLERLLARWCKEEMLEDELTAILDAFEALKESWVTQLPENWQAICKASASCRQIASTCKDQRKPQTAKELLACGLEMQTQCFSAKAAQVLHSSTSAGDRQALIAWCKELVELRWDKVAFPEFFNEAAWRLWQQLPQHDTETFPVQVPELGGFAKAFSDVRASAPPQLAIQADAFLRRFHPGLATHVHLMEWQMSGTPDSAKRCVDSEKLFFDLIKRSLTQIYVLRPTEWGAWYGHFDRILHCLQWVAGYVNTDRGAFLQQAIGWRAQMQPEEPVMPEPEPPIEVDEDQMPAAVEELDLAEELDASPEESQLQGEEEQATQGFQGPEVDAGQGSQEEESEPEPPQERCHSPATREAIAEFLTGF</sequence>
<evidence type="ECO:0000256" key="4">
    <source>
        <dbReference type="PROSITE-ProRule" id="PRU01016"/>
    </source>
</evidence>
<dbReference type="GO" id="GO:0008168">
    <property type="term" value="F:methyltransferase activity"/>
    <property type="evidence" value="ECO:0007669"/>
    <property type="project" value="UniProtKB-KW"/>
</dbReference>
<evidence type="ECO:0000256" key="3">
    <source>
        <dbReference type="ARBA" id="ARBA00022691"/>
    </source>
</evidence>
<dbReference type="InterPro" id="IPR029063">
    <property type="entry name" value="SAM-dependent_MTases_sf"/>
</dbReference>
<feature type="region of interest" description="Disordered" evidence="5">
    <location>
        <begin position="408"/>
        <end position="442"/>
    </location>
</feature>
<comment type="similarity">
    <text evidence="4">Belongs to the class I-like SAM-binding methyltransferase superfamily. C5-methyltransferase family.</text>
</comment>
<feature type="active site" evidence="4">
    <location>
        <position position="64"/>
    </location>
</feature>
<dbReference type="GO" id="GO:0032259">
    <property type="term" value="P:methylation"/>
    <property type="evidence" value="ECO:0007669"/>
    <property type="project" value="UniProtKB-KW"/>
</dbReference>
<comment type="caution">
    <text evidence="6">The sequence shown here is derived from an EMBL/GenBank/DDBJ whole genome shotgun (WGS) entry which is preliminary data.</text>
</comment>
<evidence type="ECO:0000313" key="7">
    <source>
        <dbReference type="Proteomes" id="UP000601435"/>
    </source>
</evidence>
<gene>
    <name evidence="6" type="primary">CHT1</name>
    <name evidence="6" type="ORF">SNEC2469_LOCUS13610</name>
</gene>
<evidence type="ECO:0000256" key="1">
    <source>
        <dbReference type="ARBA" id="ARBA00022603"/>
    </source>
</evidence>
<reference evidence="6" key="1">
    <citation type="submission" date="2021-02" db="EMBL/GenBank/DDBJ databases">
        <authorList>
            <person name="Dougan E. K."/>
            <person name="Rhodes N."/>
            <person name="Thang M."/>
            <person name="Chan C."/>
        </authorList>
    </citation>
    <scope>NUCLEOTIDE SEQUENCE</scope>
</reference>
<dbReference type="InterPro" id="IPR018117">
    <property type="entry name" value="C5_DNA_meth_AS"/>
</dbReference>
<evidence type="ECO:0000256" key="2">
    <source>
        <dbReference type="ARBA" id="ARBA00022679"/>
    </source>
</evidence>
<dbReference type="EMBL" id="CAJNJA010021731">
    <property type="protein sequence ID" value="CAE7481005.1"/>
    <property type="molecule type" value="Genomic_DNA"/>
</dbReference>
<protein>
    <submittedName>
        <fullName evidence="6">CHT1 protein</fullName>
    </submittedName>
</protein>
<dbReference type="SUPFAM" id="SSF53335">
    <property type="entry name" value="S-adenosyl-L-methionine-dependent methyltransferases"/>
    <property type="match status" value="1"/>
</dbReference>
<keyword evidence="3 4" id="KW-0949">S-adenosyl-L-methionine</keyword>
<keyword evidence="1 4" id="KW-0489">Methyltransferase</keyword>
<organism evidence="6 7">
    <name type="scientific">Symbiodinium necroappetens</name>
    <dbReference type="NCBI Taxonomy" id="1628268"/>
    <lineage>
        <taxon>Eukaryota</taxon>
        <taxon>Sar</taxon>
        <taxon>Alveolata</taxon>
        <taxon>Dinophyceae</taxon>
        <taxon>Suessiales</taxon>
        <taxon>Symbiodiniaceae</taxon>
        <taxon>Symbiodinium</taxon>
    </lineage>
</organism>
<dbReference type="PROSITE" id="PS00094">
    <property type="entry name" value="C5_MTASE_1"/>
    <property type="match status" value="1"/>
</dbReference>
<keyword evidence="7" id="KW-1185">Reference proteome</keyword>
<dbReference type="InterPro" id="IPR001525">
    <property type="entry name" value="C5_MeTfrase"/>
</dbReference>
<feature type="non-terminal residue" evidence="6">
    <location>
        <position position="1"/>
    </location>
</feature>
<feature type="compositionally biased region" description="Acidic residues" evidence="5">
    <location>
        <begin position="883"/>
        <end position="894"/>
    </location>
</feature>
<keyword evidence="2 4" id="KW-0808">Transferase</keyword>
<proteinExistence type="inferred from homology"/>
<dbReference type="PROSITE" id="PS51679">
    <property type="entry name" value="SAM_MT_C5"/>
    <property type="match status" value="1"/>
</dbReference>
<feature type="region of interest" description="Disordered" evidence="5">
    <location>
        <begin position="883"/>
        <end position="940"/>
    </location>
</feature>
<feature type="non-terminal residue" evidence="6">
    <location>
        <position position="951"/>
    </location>
</feature>
<evidence type="ECO:0000313" key="6">
    <source>
        <dbReference type="EMBL" id="CAE7481005.1"/>
    </source>
</evidence>
<name>A0A812SIA9_9DINO</name>
<dbReference type="Proteomes" id="UP000601435">
    <property type="component" value="Unassembled WGS sequence"/>
</dbReference>
<evidence type="ECO:0000256" key="5">
    <source>
        <dbReference type="SAM" id="MobiDB-lite"/>
    </source>
</evidence>
<dbReference type="PRINTS" id="PR00105">
    <property type="entry name" value="C5METTRFRASE"/>
</dbReference>
<accession>A0A812SIA9</accession>
<dbReference type="Pfam" id="PF00145">
    <property type="entry name" value="DNA_methylase"/>
    <property type="match status" value="2"/>
</dbReference>